<reference evidence="2 3" key="1">
    <citation type="submission" date="2019-12" db="EMBL/GenBank/DDBJ databases">
        <title>Nocardia sp. nov. ET3-3 isolated from soil.</title>
        <authorList>
            <person name="Kanchanasin P."/>
            <person name="Tanasupawat S."/>
            <person name="Yuki M."/>
            <person name="Kudo T."/>
        </authorList>
    </citation>
    <scope>NUCLEOTIDE SEQUENCE [LARGE SCALE GENOMIC DNA]</scope>
    <source>
        <strain evidence="2 3">ET3-3</strain>
    </source>
</reference>
<evidence type="ECO:0000313" key="2">
    <source>
        <dbReference type="EMBL" id="MVU83192.1"/>
    </source>
</evidence>
<evidence type="ECO:0000259" key="1">
    <source>
        <dbReference type="Pfam" id="PF12697"/>
    </source>
</evidence>
<keyword evidence="3" id="KW-1185">Reference proteome</keyword>
<name>A0A7K1V9Q3_9NOCA</name>
<dbReference type="Gene3D" id="3.40.50.1820">
    <property type="entry name" value="alpha/beta hydrolase"/>
    <property type="match status" value="1"/>
</dbReference>
<dbReference type="Pfam" id="PF12697">
    <property type="entry name" value="Abhydrolase_6"/>
    <property type="match status" value="1"/>
</dbReference>
<proteinExistence type="predicted"/>
<keyword evidence="2" id="KW-0378">Hydrolase</keyword>
<comment type="caution">
    <text evidence="2">The sequence shown here is derived from an EMBL/GenBank/DDBJ whole genome shotgun (WGS) entry which is preliminary data.</text>
</comment>
<dbReference type="InterPro" id="IPR029058">
    <property type="entry name" value="AB_hydrolase_fold"/>
</dbReference>
<dbReference type="GO" id="GO:0016787">
    <property type="term" value="F:hydrolase activity"/>
    <property type="evidence" value="ECO:0007669"/>
    <property type="project" value="UniProtKB-KW"/>
</dbReference>
<accession>A0A7K1V9Q3</accession>
<dbReference type="RefSeq" id="WP_157392761.1">
    <property type="nucleotide sequence ID" value="NZ_WRPP01000012.1"/>
</dbReference>
<dbReference type="AlphaFoldDB" id="A0A7K1V9Q3"/>
<gene>
    <name evidence="2" type="ORF">GPX89_38875</name>
</gene>
<dbReference type="SUPFAM" id="SSF53474">
    <property type="entry name" value="alpha/beta-Hydrolases"/>
    <property type="match status" value="1"/>
</dbReference>
<feature type="domain" description="AB hydrolase-1" evidence="1">
    <location>
        <begin position="4"/>
        <end position="225"/>
    </location>
</feature>
<protein>
    <submittedName>
        <fullName evidence="2">Alpha/beta fold hydrolase</fullName>
    </submittedName>
</protein>
<dbReference type="PANTHER" id="PTHR37017:SF11">
    <property type="entry name" value="ESTERASE_LIPASE_THIOESTERASE DOMAIN-CONTAINING PROTEIN"/>
    <property type="match status" value="1"/>
</dbReference>
<organism evidence="2 3">
    <name type="scientific">Nocardia terrae</name>
    <dbReference type="NCBI Taxonomy" id="2675851"/>
    <lineage>
        <taxon>Bacteria</taxon>
        <taxon>Bacillati</taxon>
        <taxon>Actinomycetota</taxon>
        <taxon>Actinomycetes</taxon>
        <taxon>Mycobacteriales</taxon>
        <taxon>Nocardiaceae</taxon>
        <taxon>Nocardia</taxon>
    </lineage>
</organism>
<dbReference type="InterPro" id="IPR052897">
    <property type="entry name" value="Sec-Metab_Biosynth_Hydrolase"/>
</dbReference>
<dbReference type="InterPro" id="IPR000073">
    <property type="entry name" value="AB_hydrolase_1"/>
</dbReference>
<dbReference type="PANTHER" id="PTHR37017">
    <property type="entry name" value="AB HYDROLASE-1 DOMAIN-CONTAINING PROTEIN-RELATED"/>
    <property type="match status" value="1"/>
</dbReference>
<sequence length="233" mass="25033">MARILLVPGFWLGAWAWDEVAEQLRSFGDEVTALTLPGLDPDDPDRLSATLETQARAIVDAAGESAVLVAHSGGGAAAYMATGLAPERFSRVVYADSAPIPEGHTLIPALGDVPDFPLPQTWKEVEDMGNSLAGLDEPTLARFRERAVSVPAGVAGRPVTLSDSAARLKVPTTVICCSYPSELVQRLRDAGEVPIFRELRDLDAEYLDLPTGHWPMWSKPAELAELIHEAAGR</sequence>
<evidence type="ECO:0000313" key="3">
    <source>
        <dbReference type="Proteomes" id="UP000466794"/>
    </source>
</evidence>
<dbReference type="Proteomes" id="UP000466794">
    <property type="component" value="Unassembled WGS sequence"/>
</dbReference>
<dbReference type="EMBL" id="WRPP01000012">
    <property type="protein sequence ID" value="MVU83192.1"/>
    <property type="molecule type" value="Genomic_DNA"/>
</dbReference>